<accession>A0AAP4B9P7</accession>
<keyword evidence="1 4" id="KW-0378">Hydrolase</keyword>
<dbReference type="Proteomes" id="UP001300383">
    <property type="component" value="Unassembled WGS sequence"/>
</dbReference>
<reference evidence="4 5" key="1">
    <citation type="submission" date="2023-05" db="EMBL/GenBank/DDBJ databases">
        <title>[ruminococcus] sp. nov., isolated from a pig farm feces dump.</title>
        <authorList>
            <person name="Chang Y.-H."/>
        </authorList>
    </citation>
    <scope>NUCLEOTIDE SEQUENCE [LARGE SCALE GENOMIC DNA]</scope>
    <source>
        <strain evidence="4 5">YH-rum2234</strain>
    </source>
</reference>
<keyword evidence="1 2" id="KW-0479">Metal-binding</keyword>
<dbReference type="AlphaFoldDB" id="A0AAP4B9P7"/>
<dbReference type="Gene3D" id="1.10.1370.30">
    <property type="match status" value="1"/>
</dbReference>
<organism evidence="4 5">
    <name type="scientific">Fusibacillus kribbianus</name>
    <dbReference type="NCBI Taxonomy" id="3044208"/>
    <lineage>
        <taxon>Bacteria</taxon>
        <taxon>Bacillati</taxon>
        <taxon>Bacillota</taxon>
        <taxon>Clostridia</taxon>
        <taxon>Lachnospirales</taxon>
        <taxon>Lachnospiraceae</taxon>
        <taxon>Fusibacillus</taxon>
    </lineage>
</organism>
<dbReference type="PROSITE" id="PS52034">
    <property type="entry name" value="PEPTIDASE_M32"/>
    <property type="match status" value="1"/>
</dbReference>
<dbReference type="EC" id="3.4.17.19" evidence="1"/>
<gene>
    <name evidence="4" type="ORF">QJ036_04120</name>
</gene>
<dbReference type="RefSeq" id="WP_283230176.1">
    <property type="nucleotide sequence ID" value="NZ_JASGBQ010000004.1"/>
</dbReference>
<dbReference type="InterPro" id="IPR001333">
    <property type="entry name" value="Peptidase_M32_Taq"/>
</dbReference>
<keyword evidence="1" id="KW-0645">Protease</keyword>
<feature type="binding site" evidence="2">
    <location>
        <position position="295"/>
    </location>
    <ligand>
        <name>Zn(2+)</name>
        <dbReference type="ChEBI" id="CHEBI:29105"/>
        <note>catalytic</note>
    </ligand>
</feature>
<name>A0AAP4B9P7_9FIRM</name>
<comment type="function">
    <text evidence="1">Broad specificity carboxypetidase that releases amino acids sequentially from the C-terminus, including neutral, aromatic, polar and basic residues.</text>
</comment>
<sequence length="499" mass="57533">MEQKAWKAFSAFLEEENALRTALTLFDWDNETLAPAEASERTSRAVGVLSSSYQELLICENTGKLLKQVKECDELTKLQAAIVRQVEKERERLLVIPEEEYRRFSELTAVSVGKWSQAKKNNDFASFAPVLSEILEMRKKFAAYRAKEGEPLYDVLLSDYEEGFTTEKLDDFFGKLKREIVPLVQWVREQNRKKPITSAFLFQNYDIEKQKRFSRWLAACLGFDFSRGVLAESEHPFTTALHRDDVRITTHYYANNLESAIFSTIHETGHGLFEQGNDEAVTQTPIGGGSCGVHESQSRFYENMLGRSRAFWKPVYGKLTKTFPEQLSNISLDEFVRAINRSEPGLLRTESDELSYCLHIIVRYELEKQLLEGTLSVKELPKEWKKLYEEYLGVSPETDGEGVLQDIHWAMGEFGYFPSYALGNAMAAQIYAHMNQEMNVEELLEKGELAPVTGYLREHIHRYGASKNMEELCQELTGEELNPVYYTRYLREKFETIYG</sequence>
<feature type="active site" description="Proton donor/acceptor" evidence="3">
    <location>
        <position position="267"/>
    </location>
</feature>
<dbReference type="SUPFAM" id="SSF55486">
    <property type="entry name" value="Metalloproteases ('zincins'), catalytic domain"/>
    <property type="match status" value="1"/>
</dbReference>
<dbReference type="PANTHER" id="PTHR34217:SF1">
    <property type="entry name" value="CARBOXYPEPTIDASE 1"/>
    <property type="match status" value="1"/>
</dbReference>
<keyword evidence="2" id="KW-0862">Zinc</keyword>
<dbReference type="PRINTS" id="PR00998">
    <property type="entry name" value="CRBOXYPTASET"/>
</dbReference>
<dbReference type="Pfam" id="PF02074">
    <property type="entry name" value="Peptidase_M32"/>
    <property type="match status" value="1"/>
</dbReference>
<dbReference type="CDD" id="cd06460">
    <property type="entry name" value="M32_Taq"/>
    <property type="match status" value="1"/>
</dbReference>
<dbReference type="GO" id="GO:0004181">
    <property type="term" value="F:metallocarboxypeptidase activity"/>
    <property type="evidence" value="ECO:0007669"/>
    <property type="project" value="UniProtKB-UniRule"/>
</dbReference>
<feature type="binding site" evidence="2">
    <location>
        <position position="266"/>
    </location>
    <ligand>
        <name>Zn(2+)</name>
        <dbReference type="ChEBI" id="CHEBI:29105"/>
        <note>catalytic</note>
    </ligand>
</feature>
<comment type="caution">
    <text evidence="4">The sequence shown here is derived from an EMBL/GenBank/DDBJ whole genome shotgun (WGS) entry which is preliminary data.</text>
</comment>
<comment type="similarity">
    <text evidence="1">Belongs to the peptidase M32 family.</text>
</comment>
<keyword evidence="5" id="KW-1185">Reference proteome</keyword>
<keyword evidence="1" id="KW-0482">Metalloprotease</keyword>
<evidence type="ECO:0000313" key="4">
    <source>
        <dbReference type="EMBL" id="MDI9241665.1"/>
    </source>
</evidence>
<dbReference type="PANTHER" id="PTHR34217">
    <property type="entry name" value="METAL-DEPENDENT CARBOXYPEPTIDASE"/>
    <property type="match status" value="1"/>
</dbReference>
<evidence type="ECO:0000313" key="5">
    <source>
        <dbReference type="Proteomes" id="UP001300383"/>
    </source>
</evidence>
<feature type="binding site" evidence="2">
    <location>
        <position position="270"/>
    </location>
    <ligand>
        <name>Zn(2+)</name>
        <dbReference type="ChEBI" id="CHEBI:29105"/>
        <note>catalytic</note>
    </ligand>
</feature>
<evidence type="ECO:0000256" key="3">
    <source>
        <dbReference type="PIRSR" id="PIRSR006615-2"/>
    </source>
</evidence>
<evidence type="ECO:0000256" key="2">
    <source>
        <dbReference type="PIRSR" id="PIRSR006615-1"/>
    </source>
</evidence>
<dbReference type="GO" id="GO:0006508">
    <property type="term" value="P:proteolysis"/>
    <property type="evidence" value="ECO:0007669"/>
    <property type="project" value="UniProtKB-UniRule"/>
</dbReference>
<dbReference type="PIRSF" id="PIRSF006615">
    <property type="entry name" value="Zn_crbxpep_Taq"/>
    <property type="match status" value="1"/>
</dbReference>
<protein>
    <recommendedName>
        <fullName evidence="1">Metal-dependent carboxypeptidase</fullName>
        <ecNumber evidence="1">3.4.17.19</ecNumber>
    </recommendedName>
</protein>
<proteinExistence type="inferred from homology"/>
<keyword evidence="1 4" id="KW-0121">Carboxypeptidase</keyword>
<comment type="cofactor">
    <cofactor evidence="2">
        <name>Zn(2+)</name>
        <dbReference type="ChEBI" id="CHEBI:29105"/>
    </cofactor>
    <text evidence="2">Binds 1 zinc ion per subunit.</text>
</comment>
<comment type="catalytic activity">
    <reaction evidence="1">
        <text>Release of a C-terminal amino acid with broad specificity, except for -Pro.</text>
        <dbReference type="EC" id="3.4.17.19"/>
    </reaction>
</comment>
<dbReference type="GO" id="GO:0046872">
    <property type="term" value="F:metal ion binding"/>
    <property type="evidence" value="ECO:0007669"/>
    <property type="project" value="UniProtKB-KW"/>
</dbReference>
<evidence type="ECO:0000256" key="1">
    <source>
        <dbReference type="PIRNR" id="PIRNR006615"/>
    </source>
</evidence>
<dbReference type="EMBL" id="JASGBQ010000004">
    <property type="protein sequence ID" value="MDI9241665.1"/>
    <property type="molecule type" value="Genomic_DNA"/>
</dbReference>